<keyword evidence="1" id="KW-0812">Transmembrane</keyword>
<dbReference type="EMBL" id="CAHIKZ030004732">
    <property type="protein sequence ID" value="CAE1314780.1"/>
    <property type="molecule type" value="Genomic_DNA"/>
</dbReference>
<feature type="transmembrane region" description="Helical" evidence="1">
    <location>
        <begin position="213"/>
        <end position="233"/>
    </location>
</feature>
<keyword evidence="1" id="KW-0472">Membrane</keyword>
<evidence type="ECO:0000313" key="2">
    <source>
        <dbReference type="EMBL" id="CAE1314780.1"/>
    </source>
</evidence>
<comment type="caution">
    <text evidence="2">The sequence shown here is derived from an EMBL/GenBank/DDBJ whole genome shotgun (WGS) entry which is preliminary data.</text>
</comment>
<feature type="transmembrane region" description="Helical" evidence="1">
    <location>
        <begin position="304"/>
        <end position="325"/>
    </location>
</feature>
<dbReference type="AlphaFoldDB" id="A0A812E3W4"/>
<feature type="transmembrane region" description="Helical" evidence="1">
    <location>
        <begin position="23"/>
        <end position="44"/>
    </location>
</feature>
<reference evidence="2" key="1">
    <citation type="submission" date="2021-01" db="EMBL/GenBank/DDBJ databases">
        <authorList>
            <person name="Li R."/>
            <person name="Bekaert M."/>
        </authorList>
    </citation>
    <scope>NUCLEOTIDE SEQUENCE</scope>
    <source>
        <strain evidence="2">Farmed</strain>
    </source>
</reference>
<accession>A0A812E3W4</accession>
<protein>
    <submittedName>
        <fullName evidence="2">Uncharacterized protein</fullName>
    </submittedName>
</protein>
<feature type="transmembrane region" description="Helical" evidence="1">
    <location>
        <begin position="131"/>
        <end position="153"/>
    </location>
</feature>
<evidence type="ECO:0000313" key="3">
    <source>
        <dbReference type="Proteomes" id="UP000597762"/>
    </source>
</evidence>
<feature type="transmembrane region" description="Helical" evidence="1">
    <location>
        <begin position="272"/>
        <end position="297"/>
    </location>
</feature>
<organism evidence="2 3">
    <name type="scientific">Acanthosepion pharaonis</name>
    <name type="common">Pharaoh cuttlefish</name>
    <name type="synonym">Sepia pharaonis</name>
    <dbReference type="NCBI Taxonomy" id="158019"/>
    <lineage>
        <taxon>Eukaryota</taxon>
        <taxon>Metazoa</taxon>
        <taxon>Spiralia</taxon>
        <taxon>Lophotrochozoa</taxon>
        <taxon>Mollusca</taxon>
        <taxon>Cephalopoda</taxon>
        <taxon>Coleoidea</taxon>
        <taxon>Decapodiformes</taxon>
        <taxon>Sepiida</taxon>
        <taxon>Sepiina</taxon>
        <taxon>Sepiidae</taxon>
        <taxon>Acanthosepion</taxon>
    </lineage>
</organism>
<feature type="transmembrane region" description="Helical" evidence="1">
    <location>
        <begin position="245"/>
        <end position="266"/>
    </location>
</feature>
<name>A0A812E3W4_ACAPH</name>
<feature type="transmembrane region" description="Helical" evidence="1">
    <location>
        <begin position="56"/>
        <end position="78"/>
    </location>
</feature>
<dbReference type="Proteomes" id="UP000597762">
    <property type="component" value="Unassembled WGS sequence"/>
</dbReference>
<gene>
    <name evidence="2" type="ORF">SPHA_65764</name>
</gene>
<evidence type="ECO:0000256" key="1">
    <source>
        <dbReference type="SAM" id="Phobius"/>
    </source>
</evidence>
<keyword evidence="1" id="KW-1133">Transmembrane helix</keyword>
<proteinExistence type="predicted"/>
<feature type="transmembrane region" description="Helical" evidence="1">
    <location>
        <begin position="90"/>
        <end position="111"/>
    </location>
</feature>
<keyword evidence="3" id="KW-1185">Reference proteome</keyword>
<feature type="transmembrane region" description="Helical" evidence="1">
    <location>
        <begin position="165"/>
        <end position="193"/>
    </location>
</feature>
<feature type="transmembrane region" description="Helical" evidence="1">
    <location>
        <begin position="337"/>
        <end position="358"/>
    </location>
</feature>
<sequence>MNLYDSCFLIYSKSIAYLELHHLFYHLNAIYLSIYLSIYLHTHINLLISRYFNINIYDLCINAHSLFSFYFLSFYYCFSPIPTPLNFSSFLQPTASFVIYCLFLCFLPAYLPLLFLSHSLYISSLSFSYSLHFGLIFTCLFLFTLTFSPLSLFHTDINLLSLSPLSLILISLCSHFFLSLSYSFLFTLTFSPLSLSHTGINFALTFSSLYCHFYPTFSPLFLFFFINIAFFLLPISPLFSLHPSCLFLLFSFVCFFNVCLPLFYFLSLFSFVFFASYFSFISTFFLNVSISLFLLLFSFLFQQFFFILSFVFSLLNIHFSFHVFIFPPLSLALPPFFFLPSFLSIVFLYFISTFPIGFQYNHICQQ</sequence>